<protein>
    <submittedName>
        <fullName evidence="3">DUF3365 domain-containing protein</fullName>
    </submittedName>
</protein>
<organism evidence="3 4">
    <name type="scientific">Pseudoalteromonas gelatinilytica</name>
    <dbReference type="NCBI Taxonomy" id="1703256"/>
    <lineage>
        <taxon>Bacteria</taxon>
        <taxon>Pseudomonadati</taxon>
        <taxon>Pseudomonadota</taxon>
        <taxon>Gammaproteobacteria</taxon>
        <taxon>Alteromonadales</taxon>
        <taxon>Pseudoalteromonadaceae</taxon>
        <taxon>Pseudoalteromonas</taxon>
    </lineage>
</organism>
<dbReference type="AlphaFoldDB" id="A0A3A3EJ65"/>
<evidence type="ECO:0000259" key="2">
    <source>
        <dbReference type="Pfam" id="PF11845"/>
    </source>
</evidence>
<evidence type="ECO:0000313" key="3">
    <source>
        <dbReference type="EMBL" id="RJF35742.1"/>
    </source>
</evidence>
<proteinExistence type="predicted"/>
<feature type="domain" description="Tll0287-like" evidence="2">
    <location>
        <begin position="27"/>
        <end position="180"/>
    </location>
</feature>
<evidence type="ECO:0000313" key="4">
    <source>
        <dbReference type="Proteomes" id="UP000265938"/>
    </source>
</evidence>
<comment type="caution">
    <text evidence="3">The sequence shown here is derived from an EMBL/GenBank/DDBJ whole genome shotgun (WGS) entry which is preliminary data.</text>
</comment>
<feature type="signal peptide" evidence="1">
    <location>
        <begin position="1"/>
        <end position="20"/>
    </location>
</feature>
<dbReference type="Proteomes" id="UP000265938">
    <property type="component" value="Unassembled WGS sequence"/>
</dbReference>
<sequence length="188" mass="20387">MLSLRNIVLCTALLSPSLYAATNSATLETQAAERATEFATTLKSALTAAIKQGGLVEGINVCKMQAPAIAESLSTDGWTVARKSTKNRNPNNKPDDWEAEKIAQLLDMIRNTESIDNVTFSTSKDGQFRFAKAIKVAPVCLNCHGQTIAPEVKQALSEHYPNDLATGYRLGDLRGIFSITKELETSEP</sequence>
<dbReference type="RefSeq" id="WP_119853182.1">
    <property type="nucleotide sequence ID" value="NZ_QYSE01000002.1"/>
</dbReference>
<dbReference type="InterPro" id="IPR021796">
    <property type="entry name" value="Tll0287-like_dom"/>
</dbReference>
<feature type="chain" id="PRO_5017361417" evidence="1">
    <location>
        <begin position="21"/>
        <end position="188"/>
    </location>
</feature>
<reference evidence="3 4" key="1">
    <citation type="submission" date="2018-09" db="EMBL/GenBank/DDBJ databases">
        <title>Identification of marine bacteria producing industrial enzymes.</title>
        <authorList>
            <person name="Cheng T.H."/>
            <person name="Saidin J."/>
            <person name="Muhd D.D."/>
            <person name="Isa M.N.M."/>
            <person name="Bakar M.F.A."/>
            <person name="Ismail N."/>
        </authorList>
    </citation>
    <scope>NUCLEOTIDE SEQUENCE [LARGE SCALE GENOMIC DNA]</scope>
    <source>
        <strain evidence="3 4">MNAD 1.6</strain>
    </source>
</reference>
<name>A0A3A3EJ65_9GAMM</name>
<dbReference type="EMBL" id="QYSE01000002">
    <property type="protein sequence ID" value="RJF35742.1"/>
    <property type="molecule type" value="Genomic_DNA"/>
</dbReference>
<accession>A0A3A3EJ65</accession>
<evidence type="ECO:0000256" key="1">
    <source>
        <dbReference type="SAM" id="SignalP"/>
    </source>
</evidence>
<keyword evidence="1" id="KW-0732">Signal</keyword>
<gene>
    <name evidence="3" type="ORF">D4741_12295</name>
</gene>
<dbReference type="Pfam" id="PF11845">
    <property type="entry name" value="Tll0287-like"/>
    <property type="match status" value="1"/>
</dbReference>